<organism evidence="1">
    <name type="scientific">Anguilla anguilla</name>
    <name type="common">European freshwater eel</name>
    <name type="synonym">Muraena anguilla</name>
    <dbReference type="NCBI Taxonomy" id="7936"/>
    <lineage>
        <taxon>Eukaryota</taxon>
        <taxon>Metazoa</taxon>
        <taxon>Chordata</taxon>
        <taxon>Craniata</taxon>
        <taxon>Vertebrata</taxon>
        <taxon>Euteleostomi</taxon>
        <taxon>Actinopterygii</taxon>
        <taxon>Neopterygii</taxon>
        <taxon>Teleostei</taxon>
        <taxon>Anguilliformes</taxon>
        <taxon>Anguillidae</taxon>
        <taxon>Anguilla</taxon>
    </lineage>
</organism>
<accession>A0A0E9SQ52</accession>
<dbReference type="EMBL" id="GBXM01065909">
    <property type="protein sequence ID" value="JAH42668.1"/>
    <property type="molecule type" value="Transcribed_RNA"/>
</dbReference>
<dbReference type="AlphaFoldDB" id="A0A0E9SQ52"/>
<reference evidence="1" key="1">
    <citation type="submission" date="2014-11" db="EMBL/GenBank/DDBJ databases">
        <authorList>
            <person name="Amaro Gonzalez C."/>
        </authorList>
    </citation>
    <scope>NUCLEOTIDE SEQUENCE</scope>
</reference>
<evidence type="ECO:0000313" key="1">
    <source>
        <dbReference type="EMBL" id="JAH42668.1"/>
    </source>
</evidence>
<proteinExistence type="predicted"/>
<reference evidence="1" key="2">
    <citation type="journal article" date="2015" name="Fish Shellfish Immunol.">
        <title>Early steps in the European eel (Anguilla anguilla)-Vibrio vulnificus interaction in the gills: Role of the RtxA13 toxin.</title>
        <authorList>
            <person name="Callol A."/>
            <person name="Pajuelo D."/>
            <person name="Ebbesson L."/>
            <person name="Teles M."/>
            <person name="MacKenzie S."/>
            <person name="Amaro C."/>
        </authorList>
    </citation>
    <scope>NUCLEOTIDE SEQUENCE</scope>
</reference>
<protein>
    <submittedName>
        <fullName evidence="1">Uncharacterized protein</fullName>
    </submittedName>
</protein>
<name>A0A0E9SQ52_ANGAN</name>
<sequence length="60" mass="6959">MGNDCWATLLTGAVKHQTRTDKDRNLESNAFQNVYRPTLSHFFLQTVGNRLLLKYIGLYK</sequence>